<dbReference type="EMBL" id="OX458333">
    <property type="protein sequence ID" value="CAI8806070.1"/>
    <property type="molecule type" value="Genomic_DNA"/>
</dbReference>
<organism evidence="2 3">
    <name type="scientific">Methylocaldum szegediense</name>
    <dbReference type="NCBI Taxonomy" id="73780"/>
    <lineage>
        <taxon>Bacteria</taxon>
        <taxon>Pseudomonadati</taxon>
        <taxon>Pseudomonadota</taxon>
        <taxon>Gammaproteobacteria</taxon>
        <taxon>Methylococcales</taxon>
        <taxon>Methylococcaceae</taxon>
        <taxon>Methylocaldum</taxon>
    </lineage>
</organism>
<evidence type="ECO:0000313" key="2">
    <source>
        <dbReference type="EMBL" id="CAI8806070.1"/>
    </source>
</evidence>
<dbReference type="Proteomes" id="UP001162030">
    <property type="component" value="Chromosome"/>
</dbReference>
<sequence length="325" mass="35995">MPTETETLQRIESAVIQGIETYLASRKAKVPEFVERHFSFRGAVSLHKKTFGKDFYKHPLNMLWGLPSFIIHSAAALLRKTGLRRASGILDKMPTGMPTALQAELQWLIYTELLELPFAQGERAFQRDALMEAILSRPEISALCEQYLEQIRNKSNLPEFRQKLEISLAEYGKTRMAVTELAGSVISLATSYAAFHKAMPGTLSTSMAAATAIAQHIAIANFWLGPTVGSWYYSLFPASASTGLVIATTGTMMAAVSAVAALAWVVVDPLLAWTGIHEKRLNRLIDAIGNELRGTEHADYRVRDHYVARIFDLLDILRVAAKTLS</sequence>
<feature type="transmembrane region" description="Helical" evidence="1">
    <location>
        <begin position="207"/>
        <end position="224"/>
    </location>
</feature>
<proteinExistence type="predicted"/>
<evidence type="ECO:0000256" key="1">
    <source>
        <dbReference type="SAM" id="Phobius"/>
    </source>
</evidence>
<feature type="transmembrane region" description="Helical" evidence="1">
    <location>
        <begin position="244"/>
        <end position="273"/>
    </location>
</feature>
<dbReference type="InterPro" id="IPR046575">
    <property type="entry name" value="DUF6635"/>
</dbReference>
<keyword evidence="1" id="KW-0472">Membrane</keyword>
<dbReference type="Pfam" id="PF20340">
    <property type="entry name" value="DUF6635"/>
    <property type="match status" value="2"/>
</dbReference>
<evidence type="ECO:0000313" key="3">
    <source>
        <dbReference type="Proteomes" id="UP001162030"/>
    </source>
</evidence>
<keyword evidence="1" id="KW-0812">Transmembrane</keyword>
<gene>
    <name evidence="2" type="ORF">MSZNOR_1683</name>
</gene>
<reference evidence="2 3" key="1">
    <citation type="submission" date="2023-03" db="EMBL/GenBank/DDBJ databases">
        <authorList>
            <person name="Pearce D."/>
        </authorList>
    </citation>
    <scope>NUCLEOTIDE SEQUENCE [LARGE SCALE GENOMIC DNA]</scope>
    <source>
        <strain evidence="2">Msz</strain>
    </source>
</reference>
<protein>
    <submittedName>
        <fullName evidence="2">Uncharacterized protein</fullName>
    </submittedName>
</protein>
<name>A0ABM9I0B5_9GAMM</name>
<keyword evidence="1" id="KW-1133">Transmembrane helix</keyword>
<accession>A0ABM9I0B5</accession>
<dbReference type="RefSeq" id="WP_026610208.1">
    <property type="nucleotide sequence ID" value="NZ_OX458333.1"/>
</dbReference>
<keyword evidence="3" id="KW-1185">Reference proteome</keyword>